<dbReference type="RefSeq" id="XP_031392660.1">
    <property type="nucleotide sequence ID" value="XM_031536800.1"/>
</dbReference>
<gene>
    <name evidence="2" type="primary">LOC116204627</name>
</gene>
<reference evidence="2" key="2">
    <citation type="submission" date="2025-08" db="UniProtKB">
        <authorList>
            <consortium name="RefSeq"/>
        </authorList>
    </citation>
    <scope>IDENTIFICATION</scope>
    <source>
        <tissue evidence="2">Leaf</tissue>
    </source>
</reference>
<organism evidence="1 2">
    <name type="scientific">Punica granatum</name>
    <name type="common">Pomegranate</name>
    <dbReference type="NCBI Taxonomy" id="22663"/>
    <lineage>
        <taxon>Eukaryota</taxon>
        <taxon>Viridiplantae</taxon>
        <taxon>Streptophyta</taxon>
        <taxon>Embryophyta</taxon>
        <taxon>Tracheophyta</taxon>
        <taxon>Spermatophyta</taxon>
        <taxon>Magnoliopsida</taxon>
        <taxon>eudicotyledons</taxon>
        <taxon>Gunneridae</taxon>
        <taxon>Pentapetalae</taxon>
        <taxon>rosids</taxon>
        <taxon>malvids</taxon>
        <taxon>Myrtales</taxon>
        <taxon>Lythraceae</taxon>
        <taxon>Punica</taxon>
    </lineage>
</organism>
<dbReference type="InterPro" id="IPR032675">
    <property type="entry name" value="LRR_dom_sf"/>
</dbReference>
<dbReference type="OrthoDB" id="266138at2759"/>
<evidence type="ECO:0000313" key="2">
    <source>
        <dbReference type="RefSeq" id="XP_031392660.1"/>
    </source>
</evidence>
<evidence type="ECO:0000313" key="1">
    <source>
        <dbReference type="Proteomes" id="UP000515151"/>
    </source>
</evidence>
<keyword evidence="1" id="KW-1185">Reference proteome</keyword>
<dbReference type="SUPFAM" id="SSF52058">
    <property type="entry name" value="L domain-like"/>
    <property type="match status" value="1"/>
</dbReference>
<dbReference type="PANTHER" id="PTHR45752:SF195">
    <property type="entry name" value="LEUCINE-RICH REPEAT (LRR) FAMILY PROTEIN-RELATED"/>
    <property type="match status" value="1"/>
</dbReference>
<accession>A0A6P8D7S8</accession>
<dbReference type="InterPro" id="IPR050715">
    <property type="entry name" value="LRR-SigEffector_domain"/>
</dbReference>
<dbReference type="Proteomes" id="UP000515151">
    <property type="component" value="Chromosome 1"/>
</dbReference>
<proteinExistence type="predicted"/>
<dbReference type="PANTHER" id="PTHR45752">
    <property type="entry name" value="LEUCINE-RICH REPEAT-CONTAINING"/>
    <property type="match status" value="1"/>
</dbReference>
<reference evidence="1" key="1">
    <citation type="journal article" date="2020" name="Plant Biotechnol. J.">
        <title>The pomegranate (Punica granatum L.) draft genome dissects genetic divergence between soft- and hard-seeded cultivars.</title>
        <authorList>
            <person name="Luo X."/>
            <person name="Li H."/>
            <person name="Wu Z."/>
            <person name="Yao W."/>
            <person name="Zhao P."/>
            <person name="Cao D."/>
            <person name="Yu H."/>
            <person name="Li K."/>
            <person name="Poudel K."/>
            <person name="Zhao D."/>
            <person name="Zhang F."/>
            <person name="Xia X."/>
            <person name="Chen L."/>
            <person name="Wang Q."/>
            <person name="Jing D."/>
            <person name="Cao S."/>
        </authorList>
    </citation>
    <scope>NUCLEOTIDE SEQUENCE [LARGE SCALE GENOMIC DNA]</scope>
    <source>
        <strain evidence="1">cv. Tunisia</strain>
    </source>
</reference>
<name>A0A6P8D7S8_PUNGR</name>
<dbReference type="GeneID" id="116204627"/>
<protein>
    <submittedName>
        <fullName evidence="2">Disease resistance protein TAO1-like</fullName>
    </submittedName>
</protein>
<sequence>MLREVNRSIGKLTRLKHLNLKGCTGLQVLPGEVGSLEAVDEIFLNGGHHNFTSLPESIGITELPNSLGDLKKLEKLFLLIKLPDSIGNLEELKVTKMDSCRVEKLPRSIGTMKKLKESNANCSELEGETPAEIGMLSCMRILELYSQIGTTTESKLSRPESLDPRRMMRQEWAMKRRIDRMMDLRKLEILALCIDNVTSLPAEFSTLSQLKDLALLGLYLRCVPQISSCLLRLKFVSLYGIIKLPRISTLKQLREFVFSQCSLQEDGFESLGVGEIEKLEHLEAVNDLTKLHGLSLPMSLKVLYVTGCKNVKKLPDLSHLKKLRVLCIKDCKELTEIPDLAELEPSPKVSISSCDSLRIMPRTSNGIED</sequence>
<dbReference type="AlphaFoldDB" id="A0A6P8D7S8"/>
<dbReference type="Gene3D" id="3.80.10.10">
    <property type="entry name" value="Ribonuclease Inhibitor"/>
    <property type="match status" value="2"/>
</dbReference>